<dbReference type="RefSeq" id="WP_129235663.1">
    <property type="nucleotide sequence ID" value="NZ_SDPL01000396.1"/>
</dbReference>
<sequence>MEPDDTATEPREAERETRDPDEGAAADAPPRPLRWWLCLLIGAAAGAVGLLPWLLDGMRLPLQNLWATDALPDEYPLALLPFSQYFLTRIAALLIVGAAIAGIAARATRSRQRRSGVTWMLVGLLAVQVTAVVQSTMVVRGGLEDRFESDLYLAALVAVAVLADLIGVAVMILVGTAPRAGAVIGLAVAAVLSPSWLGGLLLPDPAVGGSAQEPVLFVLRWLPAVLVGAAIAWGGIGTVGRVIAAVVALAVLWIGPALITAVSNAAGSRVLARRPDEMIEYAVGVFQSASTLPELVVPPLVVAVLVAVGGLVGRLVVRRRRASTSTPEPSAPSDDASQSVPDCGGASAPPPSTAG</sequence>
<comment type="caution">
    <text evidence="3">The sequence shown here is derived from an EMBL/GenBank/DDBJ whole genome shotgun (WGS) entry which is preliminary data.</text>
</comment>
<keyword evidence="2" id="KW-1133">Transmembrane helix</keyword>
<feature type="transmembrane region" description="Helical" evidence="2">
    <location>
        <begin position="117"/>
        <end position="139"/>
    </location>
</feature>
<dbReference type="EMBL" id="SDPL01000396">
    <property type="protein sequence ID" value="RXZ44339.1"/>
    <property type="molecule type" value="Genomic_DNA"/>
</dbReference>
<name>A0A4Q2JDB3_9MICO</name>
<evidence type="ECO:0000313" key="4">
    <source>
        <dbReference type="Proteomes" id="UP000292881"/>
    </source>
</evidence>
<evidence type="ECO:0000256" key="1">
    <source>
        <dbReference type="SAM" id="MobiDB-lite"/>
    </source>
</evidence>
<protein>
    <submittedName>
        <fullName evidence="3">Uncharacterized protein</fullName>
    </submittedName>
</protein>
<organism evidence="3 4">
    <name type="scientific">Agromyces binzhouensis</name>
    <dbReference type="NCBI Taxonomy" id="1817495"/>
    <lineage>
        <taxon>Bacteria</taxon>
        <taxon>Bacillati</taxon>
        <taxon>Actinomycetota</taxon>
        <taxon>Actinomycetes</taxon>
        <taxon>Micrococcales</taxon>
        <taxon>Microbacteriaceae</taxon>
        <taxon>Agromyces</taxon>
    </lineage>
</organism>
<keyword evidence="2" id="KW-0472">Membrane</keyword>
<feature type="transmembrane region" description="Helical" evidence="2">
    <location>
        <begin position="35"/>
        <end position="55"/>
    </location>
</feature>
<feature type="compositionally biased region" description="Basic and acidic residues" evidence="1">
    <location>
        <begin position="8"/>
        <end position="21"/>
    </location>
</feature>
<feature type="transmembrane region" description="Helical" evidence="2">
    <location>
        <begin position="243"/>
        <end position="266"/>
    </location>
</feature>
<gene>
    <name evidence="3" type="ORF">ESO86_14755</name>
</gene>
<feature type="transmembrane region" description="Helical" evidence="2">
    <location>
        <begin position="151"/>
        <end position="174"/>
    </location>
</feature>
<feature type="transmembrane region" description="Helical" evidence="2">
    <location>
        <begin position="296"/>
        <end position="317"/>
    </location>
</feature>
<accession>A0A4Q2JDB3</accession>
<feature type="transmembrane region" description="Helical" evidence="2">
    <location>
        <begin position="86"/>
        <end position="105"/>
    </location>
</feature>
<feature type="compositionally biased region" description="Low complexity" evidence="1">
    <location>
        <begin position="323"/>
        <end position="342"/>
    </location>
</feature>
<feature type="transmembrane region" description="Helical" evidence="2">
    <location>
        <begin position="214"/>
        <end position="236"/>
    </location>
</feature>
<dbReference type="OrthoDB" id="5019680at2"/>
<proteinExistence type="predicted"/>
<feature type="region of interest" description="Disordered" evidence="1">
    <location>
        <begin position="321"/>
        <end position="355"/>
    </location>
</feature>
<keyword evidence="2" id="KW-0812">Transmembrane</keyword>
<reference evidence="3 4" key="1">
    <citation type="submission" date="2019-01" db="EMBL/GenBank/DDBJ databases">
        <authorList>
            <person name="Li J."/>
        </authorList>
    </citation>
    <scope>NUCLEOTIDE SEQUENCE [LARGE SCALE GENOMIC DNA]</scope>
    <source>
        <strain evidence="3 4">CGMCC 4.7180</strain>
    </source>
</reference>
<dbReference type="Proteomes" id="UP000292881">
    <property type="component" value="Unassembled WGS sequence"/>
</dbReference>
<evidence type="ECO:0000256" key="2">
    <source>
        <dbReference type="SAM" id="Phobius"/>
    </source>
</evidence>
<dbReference type="AlphaFoldDB" id="A0A4Q2JDB3"/>
<feature type="region of interest" description="Disordered" evidence="1">
    <location>
        <begin position="1"/>
        <end position="27"/>
    </location>
</feature>
<feature type="transmembrane region" description="Helical" evidence="2">
    <location>
        <begin position="181"/>
        <end position="202"/>
    </location>
</feature>
<keyword evidence="4" id="KW-1185">Reference proteome</keyword>
<evidence type="ECO:0000313" key="3">
    <source>
        <dbReference type="EMBL" id="RXZ44339.1"/>
    </source>
</evidence>